<gene>
    <name evidence="1" type="ORF">JD18_184</name>
</gene>
<proteinExistence type="predicted"/>
<dbReference type="Pfam" id="PF11110">
    <property type="entry name" value="Phage_hub_GP28"/>
    <property type="match status" value="1"/>
</dbReference>
<dbReference type="Proteomes" id="UP000204179">
    <property type="component" value="Segment"/>
</dbReference>
<evidence type="ECO:0000313" key="1">
    <source>
        <dbReference type="EMBL" id="AKY02055.1"/>
    </source>
</evidence>
<organism evidence="1 2">
    <name type="scientific">Klebsiella phage JD18</name>
    <dbReference type="NCBI Taxonomy" id="1698360"/>
    <lineage>
        <taxon>Viruses</taxon>
        <taxon>Duplodnaviria</taxon>
        <taxon>Heunggongvirae</taxon>
        <taxon>Uroviricota</taxon>
        <taxon>Caudoviricetes</taxon>
        <taxon>Pantevenvirales</taxon>
        <taxon>Straboviridae</taxon>
        <taxon>Tevenvirinae</taxon>
        <taxon>Jiaodavirus</taxon>
        <taxon>Jiaodavirus jd18</taxon>
    </lineage>
</organism>
<name>A0A0K1Y5G4_9CAUD</name>
<evidence type="ECO:0008006" key="3">
    <source>
        <dbReference type="Google" id="ProtNLM"/>
    </source>
</evidence>
<dbReference type="EMBL" id="KT239446">
    <property type="protein sequence ID" value="AKY02055.1"/>
    <property type="molecule type" value="Genomic_DNA"/>
</dbReference>
<keyword evidence="2" id="KW-1185">Reference proteome</keyword>
<dbReference type="GeneID" id="26518599"/>
<evidence type="ECO:0000313" key="2">
    <source>
        <dbReference type="Proteomes" id="UP000204179"/>
    </source>
</evidence>
<dbReference type="RefSeq" id="YP_009190765.1">
    <property type="nucleotide sequence ID" value="NC_028686.1"/>
</dbReference>
<reference evidence="1 2" key="1">
    <citation type="submission" date="2015-07" db="EMBL/GenBank/DDBJ databases">
        <title>Isolation and characterization of JD18-a novel lytic bacteriophage for Klebsiella pneumoniae.</title>
        <authorList>
            <person name="Fan J."/>
            <person name="Zhang X."/>
            <person name="Guo X."/>
            <person name="He P."/>
            <person name="Zhang Y."/>
        </authorList>
    </citation>
    <scope>NUCLEOTIDE SEQUENCE [LARGE SCALE GENOMIC DNA]</scope>
</reference>
<dbReference type="InterPro" id="IPR024342">
    <property type="entry name" value="Phage_T4_Gp28"/>
</dbReference>
<protein>
    <recommendedName>
        <fullName evidence="3">Baseplate hub distal subunit</fullName>
    </recommendedName>
</protein>
<sequence length="175" mass="19757">MNLNVILPIKKIVINEKTISIPKLGLKHHNLMKDVKGPDENMNLLLDSICPGLTAAESDIVVLHLLAFNNRIKETVVKDDFTYDLNKVYICQRLTQRLDGKEFKFRAPPRYSKLGSVDSILSEFLESVDGKPMDINFMKLPAFVTKWADDLVNTIAIDGPEGPIKGMLNVMEIFE</sequence>
<dbReference type="KEGG" id="vg:26518599"/>
<accession>A0A0K1Y5G4</accession>